<evidence type="ECO:0000313" key="2">
    <source>
        <dbReference type="EMBL" id="KAF2706891.1"/>
    </source>
</evidence>
<feature type="region of interest" description="Disordered" evidence="1">
    <location>
        <begin position="19"/>
        <end position="52"/>
    </location>
</feature>
<sequence length="253" mass="27584">MFAKLGTKIALQRAGLGNVKIPSFSNPESSSSSSKDPNATGEGFTNPFANVQWPPKAFSSWQAPPAPPTNVREPPQIGDRAQSNIKLKFPTIDARPCVVVFLRYCGCPFTEKLFLALRAMGNRNPSVRFIAVSHCTQAATDDWVKKLGGAWNVDVIVDPNRELYALWGLGVSNWGHLLNPRNGYNQILLGKNQGVWGQQVGEGGSRWQTGGAFAIDERGIVKWGKPMASVDEDIRLDEAVRALGFGDTRTGVF</sequence>
<dbReference type="Proteomes" id="UP000799428">
    <property type="component" value="Unassembled WGS sequence"/>
</dbReference>
<dbReference type="PANTHER" id="PTHR42336:SF2">
    <property type="entry name" value="THIOREDOXIN DOMAIN-CONTAINING PROTEIN"/>
    <property type="match status" value="1"/>
</dbReference>
<dbReference type="Gene3D" id="3.40.30.10">
    <property type="entry name" value="Glutaredoxin"/>
    <property type="match status" value="1"/>
</dbReference>
<dbReference type="InterPro" id="IPR032801">
    <property type="entry name" value="PXL2A/B/C"/>
</dbReference>
<dbReference type="InterPro" id="IPR036249">
    <property type="entry name" value="Thioredoxin-like_sf"/>
</dbReference>
<evidence type="ECO:0000313" key="3">
    <source>
        <dbReference type="Proteomes" id="UP000799428"/>
    </source>
</evidence>
<reference evidence="2" key="1">
    <citation type="journal article" date="2020" name="Stud. Mycol.">
        <title>101 Dothideomycetes genomes: a test case for predicting lifestyles and emergence of pathogens.</title>
        <authorList>
            <person name="Haridas S."/>
            <person name="Albert R."/>
            <person name="Binder M."/>
            <person name="Bloem J."/>
            <person name="Labutti K."/>
            <person name="Salamov A."/>
            <person name="Andreopoulos B."/>
            <person name="Baker S."/>
            <person name="Barry K."/>
            <person name="Bills G."/>
            <person name="Bluhm B."/>
            <person name="Cannon C."/>
            <person name="Castanera R."/>
            <person name="Culley D."/>
            <person name="Daum C."/>
            <person name="Ezra D."/>
            <person name="Gonzalez J."/>
            <person name="Henrissat B."/>
            <person name="Kuo A."/>
            <person name="Liang C."/>
            <person name="Lipzen A."/>
            <person name="Lutzoni F."/>
            <person name="Magnuson J."/>
            <person name="Mondo S."/>
            <person name="Nolan M."/>
            <person name="Ohm R."/>
            <person name="Pangilinan J."/>
            <person name="Park H.-J."/>
            <person name="Ramirez L."/>
            <person name="Alfaro M."/>
            <person name="Sun H."/>
            <person name="Tritt A."/>
            <person name="Yoshinaga Y."/>
            <person name="Zwiers L.-H."/>
            <person name="Turgeon B."/>
            <person name="Goodwin S."/>
            <person name="Spatafora J."/>
            <person name="Crous P."/>
            <person name="Grigoriev I."/>
        </authorList>
    </citation>
    <scope>NUCLEOTIDE SEQUENCE</scope>
    <source>
        <strain evidence="2">CBS 279.74</strain>
    </source>
</reference>
<feature type="compositionally biased region" description="Low complexity" evidence="1">
    <location>
        <begin position="23"/>
        <end position="34"/>
    </location>
</feature>
<dbReference type="SUPFAM" id="SSF52833">
    <property type="entry name" value="Thioredoxin-like"/>
    <property type="match status" value="1"/>
</dbReference>
<gene>
    <name evidence="2" type="ORF">K504DRAFT_459317</name>
</gene>
<dbReference type="OrthoDB" id="40334at2759"/>
<evidence type="ECO:0000256" key="1">
    <source>
        <dbReference type="SAM" id="MobiDB-lite"/>
    </source>
</evidence>
<dbReference type="PANTHER" id="PTHR42336">
    <property type="entry name" value="THIOREDOXIN DOMAIN-CONTAINING PROTEIN-RELATED"/>
    <property type="match status" value="1"/>
</dbReference>
<dbReference type="AlphaFoldDB" id="A0A6G1K373"/>
<proteinExistence type="predicted"/>
<organism evidence="2 3">
    <name type="scientific">Pleomassaria siparia CBS 279.74</name>
    <dbReference type="NCBI Taxonomy" id="1314801"/>
    <lineage>
        <taxon>Eukaryota</taxon>
        <taxon>Fungi</taxon>
        <taxon>Dikarya</taxon>
        <taxon>Ascomycota</taxon>
        <taxon>Pezizomycotina</taxon>
        <taxon>Dothideomycetes</taxon>
        <taxon>Pleosporomycetidae</taxon>
        <taxon>Pleosporales</taxon>
        <taxon>Pleomassariaceae</taxon>
        <taxon>Pleomassaria</taxon>
    </lineage>
</organism>
<keyword evidence="3" id="KW-1185">Reference proteome</keyword>
<dbReference type="EMBL" id="MU005775">
    <property type="protein sequence ID" value="KAF2706891.1"/>
    <property type="molecule type" value="Genomic_DNA"/>
</dbReference>
<name>A0A6G1K373_9PLEO</name>
<dbReference type="Pfam" id="PF13911">
    <property type="entry name" value="AhpC-TSA_2"/>
    <property type="match status" value="1"/>
</dbReference>
<evidence type="ECO:0008006" key="4">
    <source>
        <dbReference type="Google" id="ProtNLM"/>
    </source>
</evidence>
<protein>
    <recommendedName>
        <fullName evidence="4">Thioredoxin domain-containing protein</fullName>
    </recommendedName>
</protein>
<accession>A0A6G1K373</accession>